<dbReference type="PANTHER" id="PTHR18640">
    <property type="entry name" value="SOLUTE CARRIER FAMILY 10 MEMBER 7"/>
    <property type="match status" value="1"/>
</dbReference>
<dbReference type="eggNOG" id="COG0385">
    <property type="taxonomic scope" value="Bacteria"/>
</dbReference>
<dbReference type="PANTHER" id="PTHR18640:SF5">
    <property type="entry name" value="SODIUM_BILE ACID COTRANSPORTER 7"/>
    <property type="match status" value="1"/>
</dbReference>
<sequence>MKFLKLDGFVAAMLGAVVLGLLFPQFGAKGGILHLDIVTKIGIALVFFLHGANLSPHAVKAGAANWRLHLFVHAATFILFPAIGFAVFFGTQGILPSDVRLGFFYLCALPSTISSSVAMTALGKGNVPGAVFDATLSGLIGMVITPLLVSMVAHTATGGQLDVLPAIRDVAITLLLPFLAGQLCRPLLKDRIARHKSWITRADRTVIILIVYAAFCESTKEGIWTDYNPLVIVGILGMVSALLAVVLVTTRFAARALVFPREDEVAAVFCGSKKSLANGAPIAAVLFAGHPAMGMIMLPIMLYHQLQLIVCSILARRYAEAAERQ</sequence>
<protein>
    <submittedName>
        <fullName evidence="2">Sodium Bile acid symporter family protein</fullName>
    </submittedName>
</protein>
<evidence type="ECO:0000313" key="2">
    <source>
        <dbReference type="EMBL" id="EGF92663.1"/>
    </source>
</evidence>
<dbReference type="Gene3D" id="1.20.1530.20">
    <property type="match status" value="1"/>
</dbReference>
<dbReference type="PIRSF" id="PIRSF026166">
    <property type="entry name" value="UCP026166"/>
    <property type="match status" value="1"/>
</dbReference>
<reference evidence="3" key="1">
    <citation type="submission" date="2011-03" db="EMBL/GenBank/DDBJ databases">
        <title>Draft genome sequence of Brevundimonas diminuta.</title>
        <authorList>
            <person name="Brown P.J.B."/>
            <person name="Buechlein A."/>
            <person name="Hemmerich C."/>
            <person name="Brun Y.V."/>
        </authorList>
    </citation>
    <scope>NUCLEOTIDE SEQUENCE [LARGE SCALE GENOMIC DNA]</scope>
    <source>
        <strain evidence="3">C19</strain>
    </source>
</reference>
<gene>
    <name evidence="2" type="ORF">ABI_11000</name>
</gene>
<dbReference type="EMBL" id="GL883077">
    <property type="protein sequence ID" value="EGF92663.1"/>
    <property type="molecule type" value="Genomic_DNA"/>
</dbReference>
<keyword evidence="1" id="KW-0812">Transmembrane</keyword>
<evidence type="ECO:0000313" key="3">
    <source>
        <dbReference type="Proteomes" id="UP000006512"/>
    </source>
</evidence>
<accession>F4QHC6</accession>
<dbReference type="OrthoDB" id="9792271at2"/>
<dbReference type="InterPro" id="IPR038770">
    <property type="entry name" value="Na+/solute_symporter_sf"/>
</dbReference>
<dbReference type="Pfam" id="PF13593">
    <property type="entry name" value="SBF_like"/>
    <property type="match status" value="1"/>
</dbReference>
<feature type="transmembrane region" description="Helical" evidence="1">
    <location>
        <begin position="166"/>
        <end position="184"/>
    </location>
</feature>
<organism evidence="2 3">
    <name type="scientific">Asticcacaulis biprosthecium C19</name>
    <dbReference type="NCBI Taxonomy" id="715226"/>
    <lineage>
        <taxon>Bacteria</taxon>
        <taxon>Pseudomonadati</taxon>
        <taxon>Pseudomonadota</taxon>
        <taxon>Alphaproteobacteria</taxon>
        <taxon>Caulobacterales</taxon>
        <taxon>Caulobacteraceae</taxon>
        <taxon>Asticcacaulis</taxon>
    </lineage>
</organism>
<feature type="transmembrane region" description="Helical" evidence="1">
    <location>
        <begin position="134"/>
        <end position="154"/>
    </location>
</feature>
<evidence type="ECO:0000256" key="1">
    <source>
        <dbReference type="SAM" id="Phobius"/>
    </source>
</evidence>
<dbReference type="HOGENOM" id="CLU_039013_1_0_5"/>
<keyword evidence="3" id="KW-1185">Reference proteome</keyword>
<feature type="transmembrane region" description="Helical" evidence="1">
    <location>
        <begin position="102"/>
        <end position="122"/>
    </location>
</feature>
<dbReference type="InterPro" id="IPR016833">
    <property type="entry name" value="Put_Na-Bile_cotransptr"/>
</dbReference>
<dbReference type="RefSeq" id="WP_006271843.1">
    <property type="nucleotide sequence ID" value="NZ_GL883077.1"/>
</dbReference>
<keyword evidence="1" id="KW-0472">Membrane</keyword>
<proteinExistence type="predicted"/>
<feature type="transmembrane region" description="Helical" evidence="1">
    <location>
        <begin position="68"/>
        <end position="90"/>
    </location>
</feature>
<feature type="transmembrane region" description="Helical" evidence="1">
    <location>
        <begin position="230"/>
        <end position="254"/>
    </location>
</feature>
<dbReference type="AlphaFoldDB" id="F4QHC6"/>
<dbReference type="GO" id="GO:0005886">
    <property type="term" value="C:plasma membrane"/>
    <property type="evidence" value="ECO:0007669"/>
    <property type="project" value="TreeGrafter"/>
</dbReference>
<name>F4QHC6_9CAUL</name>
<feature type="transmembrane region" description="Helical" evidence="1">
    <location>
        <begin position="37"/>
        <end position="56"/>
    </location>
</feature>
<keyword evidence="1" id="KW-1133">Transmembrane helix</keyword>
<dbReference type="Proteomes" id="UP000006512">
    <property type="component" value="Unassembled WGS sequence"/>
</dbReference>